<accession>M4CP63</accession>
<dbReference type="EnsemblPlants" id="Bra006001.1">
    <property type="protein sequence ID" value="Bra006001.1-P"/>
    <property type="gene ID" value="Bra006001"/>
</dbReference>
<evidence type="ECO:0000313" key="3">
    <source>
        <dbReference type="Proteomes" id="UP000011750"/>
    </source>
</evidence>
<organism evidence="2 3">
    <name type="scientific">Brassica campestris</name>
    <name type="common">Field mustard</name>
    <dbReference type="NCBI Taxonomy" id="3711"/>
    <lineage>
        <taxon>Eukaryota</taxon>
        <taxon>Viridiplantae</taxon>
        <taxon>Streptophyta</taxon>
        <taxon>Embryophyta</taxon>
        <taxon>Tracheophyta</taxon>
        <taxon>Spermatophyta</taxon>
        <taxon>Magnoliopsida</taxon>
        <taxon>eudicotyledons</taxon>
        <taxon>Gunneridae</taxon>
        <taxon>Pentapetalae</taxon>
        <taxon>rosids</taxon>
        <taxon>malvids</taxon>
        <taxon>Brassicales</taxon>
        <taxon>Brassicaceae</taxon>
        <taxon>Brassiceae</taxon>
        <taxon>Brassica</taxon>
    </lineage>
</organism>
<reference evidence="2 3" key="1">
    <citation type="journal article" date="2011" name="Nat. Genet.">
        <title>The genome of the mesopolyploid crop species Brassica rapa.</title>
        <authorList>
            <consortium name="Brassica rapa Genome Sequencing Project Consortium"/>
            <person name="Wang X."/>
            <person name="Wang H."/>
            <person name="Wang J."/>
            <person name="Sun R."/>
            <person name="Wu J."/>
            <person name="Liu S."/>
            <person name="Bai Y."/>
            <person name="Mun J.H."/>
            <person name="Bancroft I."/>
            <person name="Cheng F."/>
            <person name="Huang S."/>
            <person name="Li X."/>
            <person name="Hua W."/>
            <person name="Wang J."/>
            <person name="Wang X."/>
            <person name="Freeling M."/>
            <person name="Pires J.C."/>
            <person name="Paterson A.H."/>
            <person name="Chalhoub B."/>
            <person name="Wang B."/>
            <person name="Hayward A."/>
            <person name="Sharpe A.G."/>
            <person name="Park B.S."/>
            <person name="Weisshaar B."/>
            <person name="Liu B."/>
            <person name="Li B."/>
            <person name="Liu B."/>
            <person name="Tong C."/>
            <person name="Song C."/>
            <person name="Duran C."/>
            <person name="Peng C."/>
            <person name="Geng C."/>
            <person name="Koh C."/>
            <person name="Lin C."/>
            <person name="Edwards D."/>
            <person name="Mu D."/>
            <person name="Shen D."/>
            <person name="Soumpourou E."/>
            <person name="Li F."/>
            <person name="Fraser F."/>
            <person name="Conant G."/>
            <person name="Lassalle G."/>
            <person name="King G.J."/>
            <person name="Bonnema G."/>
            <person name="Tang H."/>
            <person name="Wang H."/>
            <person name="Belcram H."/>
            <person name="Zhou H."/>
            <person name="Hirakawa H."/>
            <person name="Abe H."/>
            <person name="Guo H."/>
            <person name="Wang H."/>
            <person name="Jin H."/>
            <person name="Parkin I.A."/>
            <person name="Batley J."/>
            <person name="Kim J.S."/>
            <person name="Just J."/>
            <person name="Li J."/>
            <person name="Xu J."/>
            <person name="Deng J."/>
            <person name="Kim J.A."/>
            <person name="Li J."/>
            <person name="Yu J."/>
            <person name="Meng J."/>
            <person name="Wang J."/>
            <person name="Min J."/>
            <person name="Poulain J."/>
            <person name="Wang J."/>
            <person name="Hatakeyama K."/>
            <person name="Wu K."/>
            <person name="Wang L."/>
            <person name="Fang L."/>
            <person name="Trick M."/>
            <person name="Links M.G."/>
            <person name="Zhao M."/>
            <person name="Jin M."/>
            <person name="Ramchiary N."/>
            <person name="Drou N."/>
            <person name="Berkman P.J."/>
            <person name="Cai Q."/>
            <person name="Huang Q."/>
            <person name="Li R."/>
            <person name="Tabata S."/>
            <person name="Cheng S."/>
            <person name="Zhang S."/>
            <person name="Zhang S."/>
            <person name="Huang S."/>
            <person name="Sato S."/>
            <person name="Sun S."/>
            <person name="Kwon S.J."/>
            <person name="Choi S.R."/>
            <person name="Lee T.H."/>
            <person name="Fan W."/>
            <person name="Zhao X."/>
            <person name="Tan X."/>
            <person name="Xu X."/>
            <person name="Wang Y."/>
            <person name="Qiu Y."/>
            <person name="Yin Y."/>
            <person name="Li Y."/>
            <person name="Du Y."/>
            <person name="Liao Y."/>
            <person name="Lim Y."/>
            <person name="Narusaka Y."/>
            <person name="Wang Y."/>
            <person name="Wang Z."/>
            <person name="Li Z."/>
            <person name="Wang Z."/>
            <person name="Xiong Z."/>
            <person name="Zhang Z."/>
        </authorList>
    </citation>
    <scope>NUCLEOTIDE SEQUENCE [LARGE SCALE GENOMIC DNA]</scope>
    <source>
        <strain evidence="2 3">cv. Chiifu-401-42</strain>
    </source>
</reference>
<dbReference type="AlphaFoldDB" id="M4CP63"/>
<name>M4CP63_BRACM</name>
<evidence type="ECO:0000313" key="2">
    <source>
        <dbReference type="EnsemblPlants" id="Bra006001.1-P"/>
    </source>
</evidence>
<keyword evidence="3" id="KW-1185">Reference proteome</keyword>
<dbReference type="Gramene" id="Bra006001.1">
    <property type="protein sequence ID" value="Bra006001.1-P"/>
    <property type="gene ID" value="Bra006001"/>
</dbReference>
<dbReference type="HOGENOM" id="CLU_991605_0_0_1"/>
<dbReference type="InParanoid" id="M4CP63"/>
<sequence length="281" mass="31800">MAKFGSVGMYYFSGQDCVQGHVGDLKAGGVEKLFSRGSSVVRKQKEREESIWKQESSMNSYSILFLGGGFGYAKDTLTGEAYNWWNQLDANRIYFNDPAFTWKEVKMVMYTEFVERAQHIQKASTRRLVKPQVLQPATQREAVPQRQSSRPVHKPQVKRTQGEYSSTSKPPEVICYSAQKVENISGTTMEIKEQAPILAAEAMPTLDKVISELNVINPTYQNTGMMHLHYVRNVDEGLGMEEPCPEAHQPEEHEQYTRDISSPADHALKMTNTKAEVTKVL</sequence>
<reference evidence="2" key="3">
    <citation type="submission" date="2023-03" db="UniProtKB">
        <authorList>
            <consortium name="EnsemblPlants"/>
        </authorList>
    </citation>
    <scope>IDENTIFICATION</scope>
    <source>
        <strain evidence="2">cv. Chiifu-401-42</strain>
    </source>
</reference>
<feature type="compositionally biased region" description="Polar residues" evidence="1">
    <location>
        <begin position="158"/>
        <end position="169"/>
    </location>
</feature>
<evidence type="ECO:0000256" key="1">
    <source>
        <dbReference type="SAM" id="MobiDB-lite"/>
    </source>
</evidence>
<reference evidence="2 3" key="2">
    <citation type="journal article" date="2018" name="Hortic Res">
        <title>Improved Brassica rapa reference genome by single-molecule sequencing and chromosome conformation capture technologies.</title>
        <authorList>
            <person name="Zhang L."/>
            <person name="Cai X."/>
            <person name="Wu J."/>
            <person name="Liu M."/>
            <person name="Grob S."/>
            <person name="Cheng F."/>
            <person name="Liang J."/>
            <person name="Cai C."/>
            <person name="Liu Z."/>
            <person name="Liu B."/>
            <person name="Wang F."/>
            <person name="Li S."/>
            <person name="Liu F."/>
            <person name="Li X."/>
            <person name="Cheng L."/>
            <person name="Yang W."/>
            <person name="Li M.H."/>
            <person name="Grossniklaus U."/>
            <person name="Zheng H."/>
            <person name="Wang X."/>
        </authorList>
    </citation>
    <scope>NUCLEOTIDE SEQUENCE [LARGE SCALE GENOMIC DNA]</scope>
    <source>
        <strain evidence="2 3">cv. Chiifu-401-42</strain>
    </source>
</reference>
<dbReference type="Proteomes" id="UP000011750">
    <property type="component" value="Chromosome A03"/>
</dbReference>
<proteinExistence type="predicted"/>
<feature type="region of interest" description="Disordered" evidence="1">
    <location>
        <begin position="134"/>
        <end position="169"/>
    </location>
</feature>
<protein>
    <submittedName>
        <fullName evidence="2">Uncharacterized protein</fullName>
    </submittedName>
</protein>